<evidence type="ECO:0000313" key="8">
    <source>
        <dbReference type="Proteomes" id="UP000292423"/>
    </source>
</evidence>
<gene>
    <name evidence="5" type="primary">ubiX</name>
    <name evidence="7" type="ORF">EV700_2579</name>
</gene>
<dbReference type="SUPFAM" id="SSF52507">
    <property type="entry name" value="Homo-oligomeric flavin-containing Cys decarboxylases, HFCD"/>
    <property type="match status" value="1"/>
</dbReference>
<feature type="binding site" evidence="5">
    <location>
        <begin position="102"/>
        <end position="105"/>
    </location>
    <ligand>
        <name>FMN</name>
        <dbReference type="ChEBI" id="CHEBI:58210"/>
    </ligand>
</feature>
<name>A0A4Q7YNR4_9GAMM</name>
<dbReference type="EC" id="2.5.1.129" evidence="5"/>
<evidence type="ECO:0000313" key="7">
    <source>
        <dbReference type="EMBL" id="RZU38644.1"/>
    </source>
</evidence>
<comment type="caution">
    <text evidence="5">Lacks conserved residue(s) required for the propagation of feature annotation.</text>
</comment>
<comment type="similarity">
    <text evidence="5">Belongs to the UbiX/PAD1 family.</text>
</comment>
<dbReference type="GO" id="GO:0106141">
    <property type="term" value="F:flavin prenyltransferase activity"/>
    <property type="evidence" value="ECO:0007669"/>
    <property type="project" value="UniProtKB-EC"/>
</dbReference>
<accession>A0A4Q7YNR4</accession>
<dbReference type="Pfam" id="PF02441">
    <property type="entry name" value="Flavoprotein"/>
    <property type="match status" value="1"/>
</dbReference>
<feature type="binding site" evidence="5">
    <location>
        <position position="183"/>
    </location>
    <ligand>
        <name>dimethylallyl phosphate</name>
        <dbReference type="ChEBI" id="CHEBI:88052"/>
    </ligand>
</feature>
<keyword evidence="8" id="KW-1185">Reference proteome</keyword>
<sequence length="199" mass="21391">MPHRLTLALTGASGMPYALGLLKALVARRQAVTLLLSDAAREVLRLEHDLVIPADLAAAEARFRDLSGDRDGLIRLYANHDWSCAAASGSGAPRRMVICPCSMGTLAAVATGLSNNLIERAADVAIKEGHRLVLLPREMPFSAIHLQHMLTLAKLGVTVMPPCPSFYHRPTDLDGLVAFVVDRVLKQVGLEGDGTPWGR</sequence>
<dbReference type="RefSeq" id="WP_130414385.1">
    <property type="nucleotide sequence ID" value="NZ_SHKX01000013.1"/>
</dbReference>
<keyword evidence="1 5" id="KW-0637">Prenyltransferase</keyword>
<feature type="binding site" evidence="5">
    <location>
        <position position="167"/>
    </location>
    <ligand>
        <name>dimethylallyl phosphate</name>
        <dbReference type="ChEBI" id="CHEBI:88052"/>
    </ligand>
</feature>
<dbReference type="AlphaFoldDB" id="A0A4Q7YNR4"/>
<dbReference type="InterPro" id="IPR004507">
    <property type="entry name" value="UbiX-like"/>
</dbReference>
<feature type="binding site" evidence="5">
    <location>
        <position position="37"/>
    </location>
    <ligand>
        <name>FMN</name>
        <dbReference type="ChEBI" id="CHEBI:58210"/>
    </ligand>
</feature>
<protein>
    <recommendedName>
        <fullName evidence="5">Flavin prenyltransferase UbiX</fullName>
        <ecNumber evidence="5">2.5.1.129</ecNumber>
    </recommendedName>
</protein>
<dbReference type="EMBL" id="SHKX01000013">
    <property type="protein sequence ID" value="RZU38644.1"/>
    <property type="molecule type" value="Genomic_DNA"/>
</dbReference>
<keyword evidence="4 5" id="KW-0808">Transferase</keyword>
<keyword evidence="3 5" id="KW-0288">FMN</keyword>
<dbReference type="InterPro" id="IPR003382">
    <property type="entry name" value="Flavoprotein"/>
</dbReference>
<feature type="domain" description="Flavoprotein" evidence="6">
    <location>
        <begin position="4"/>
        <end position="187"/>
    </location>
</feature>
<evidence type="ECO:0000256" key="1">
    <source>
        <dbReference type="ARBA" id="ARBA00022602"/>
    </source>
</evidence>
<evidence type="ECO:0000256" key="3">
    <source>
        <dbReference type="ARBA" id="ARBA00022643"/>
    </source>
</evidence>
<dbReference type="NCBIfam" id="TIGR00421">
    <property type="entry name" value="ubiX_pad"/>
    <property type="match status" value="1"/>
</dbReference>
<dbReference type="InterPro" id="IPR036551">
    <property type="entry name" value="Flavin_trans-like"/>
</dbReference>
<feature type="binding site" evidence="5">
    <location>
        <position position="137"/>
    </location>
    <ligand>
        <name>FMN</name>
        <dbReference type="ChEBI" id="CHEBI:58210"/>
    </ligand>
</feature>
<evidence type="ECO:0000259" key="6">
    <source>
        <dbReference type="Pfam" id="PF02441"/>
    </source>
</evidence>
<dbReference type="HAMAP" id="MF_01984">
    <property type="entry name" value="ubiX_pad"/>
    <property type="match status" value="1"/>
</dbReference>
<dbReference type="Gene3D" id="3.40.50.1950">
    <property type="entry name" value="Flavin prenyltransferase-like"/>
    <property type="match status" value="1"/>
</dbReference>
<comment type="catalytic activity">
    <reaction evidence="5">
        <text>dimethylallyl phosphate + FMNH2 = prenylated FMNH2 + phosphate</text>
        <dbReference type="Rhea" id="RHEA:37743"/>
        <dbReference type="ChEBI" id="CHEBI:43474"/>
        <dbReference type="ChEBI" id="CHEBI:57618"/>
        <dbReference type="ChEBI" id="CHEBI:87467"/>
        <dbReference type="ChEBI" id="CHEBI:88052"/>
        <dbReference type="EC" id="2.5.1.129"/>
    </reaction>
</comment>
<proteinExistence type="inferred from homology"/>
<evidence type="ECO:0000256" key="5">
    <source>
        <dbReference type="HAMAP-Rule" id="MF_01984"/>
    </source>
</evidence>
<feature type="binding site" evidence="5">
    <location>
        <begin position="11"/>
        <end position="13"/>
    </location>
    <ligand>
        <name>FMN</name>
        <dbReference type="ChEBI" id="CHEBI:58210"/>
    </ligand>
</feature>
<reference evidence="7 8" key="1">
    <citation type="submission" date="2019-02" db="EMBL/GenBank/DDBJ databases">
        <title>Genomic Encyclopedia of Type Strains, Phase IV (KMG-IV): sequencing the most valuable type-strain genomes for metagenomic binning, comparative biology and taxonomic classification.</title>
        <authorList>
            <person name="Goeker M."/>
        </authorList>
    </citation>
    <scope>NUCLEOTIDE SEQUENCE [LARGE SCALE GENOMIC DNA]</scope>
    <source>
        <strain evidence="7 8">DSM 105135</strain>
    </source>
</reference>
<comment type="caution">
    <text evidence="7">The sequence shown here is derived from an EMBL/GenBank/DDBJ whole genome shotgun (WGS) entry which is preliminary data.</text>
</comment>
<comment type="function">
    <text evidence="5">Flavin prenyltransferase that catalyzes the synthesis of the prenylated FMN cofactor (prenyl-FMN) for 4-hydroxy-3-polyprenylbenzoic acid decarboxylase UbiD. The prenyltransferase is metal-independent and links a dimethylallyl moiety from dimethylallyl monophosphate (DMAP) to the flavin N5 and C6 atoms of FMN.</text>
</comment>
<evidence type="ECO:0000256" key="4">
    <source>
        <dbReference type="ARBA" id="ARBA00022679"/>
    </source>
</evidence>
<dbReference type="Proteomes" id="UP000292423">
    <property type="component" value="Unassembled WGS sequence"/>
</dbReference>
<keyword evidence="2 5" id="KW-0285">Flavoprotein</keyword>
<dbReference type="OrthoDB" id="9781577at2"/>
<organism evidence="7 8">
    <name type="scientific">Fluviicoccus keumensis</name>
    <dbReference type="NCBI Taxonomy" id="1435465"/>
    <lineage>
        <taxon>Bacteria</taxon>
        <taxon>Pseudomonadati</taxon>
        <taxon>Pseudomonadota</taxon>
        <taxon>Gammaproteobacteria</taxon>
        <taxon>Moraxellales</taxon>
        <taxon>Moraxellaceae</taxon>
        <taxon>Fluviicoccus</taxon>
    </lineage>
</organism>
<evidence type="ECO:0000256" key="2">
    <source>
        <dbReference type="ARBA" id="ARBA00022630"/>
    </source>
</evidence>